<feature type="non-terminal residue" evidence="1">
    <location>
        <position position="1"/>
    </location>
</feature>
<evidence type="ECO:0000313" key="3">
    <source>
        <dbReference type="Proteomes" id="UP000714275"/>
    </source>
</evidence>
<dbReference type="EMBL" id="JABBWD010000098">
    <property type="protein sequence ID" value="KAG1766239.1"/>
    <property type="molecule type" value="Genomic_DNA"/>
</dbReference>
<evidence type="ECO:0000313" key="2">
    <source>
        <dbReference type="EMBL" id="KAG1766239.1"/>
    </source>
</evidence>
<protein>
    <submittedName>
        <fullName evidence="1">Uncharacterized protein</fullName>
    </submittedName>
</protein>
<name>A0A9P7CXC0_9AGAM</name>
<comment type="caution">
    <text evidence="1">The sequence shown here is derived from an EMBL/GenBank/DDBJ whole genome shotgun (WGS) entry which is preliminary data.</text>
</comment>
<feature type="non-terminal residue" evidence="1">
    <location>
        <position position="100"/>
    </location>
</feature>
<organism evidence="1 3">
    <name type="scientific">Suillus placidus</name>
    <dbReference type="NCBI Taxonomy" id="48579"/>
    <lineage>
        <taxon>Eukaryota</taxon>
        <taxon>Fungi</taxon>
        <taxon>Dikarya</taxon>
        <taxon>Basidiomycota</taxon>
        <taxon>Agaricomycotina</taxon>
        <taxon>Agaricomycetes</taxon>
        <taxon>Agaricomycetidae</taxon>
        <taxon>Boletales</taxon>
        <taxon>Suillineae</taxon>
        <taxon>Suillaceae</taxon>
        <taxon>Suillus</taxon>
    </lineage>
</organism>
<reference evidence="1" key="1">
    <citation type="journal article" date="2020" name="New Phytol.">
        <title>Comparative genomics reveals dynamic genome evolution in host specialist ectomycorrhizal fungi.</title>
        <authorList>
            <person name="Lofgren L.A."/>
            <person name="Nguyen N.H."/>
            <person name="Vilgalys R."/>
            <person name="Ruytinx J."/>
            <person name="Liao H.L."/>
            <person name="Branco S."/>
            <person name="Kuo A."/>
            <person name="LaButti K."/>
            <person name="Lipzen A."/>
            <person name="Andreopoulos W."/>
            <person name="Pangilinan J."/>
            <person name="Riley R."/>
            <person name="Hundley H."/>
            <person name="Na H."/>
            <person name="Barry K."/>
            <person name="Grigoriev I.V."/>
            <person name="Stajich J.E."/>
            <person name="Kennedy P.G."/>
        </authorList>
    </citation>
    <scope>NUCLEOTIDE SEQUENCE</scope>
    <source>
        <strain evidence="1">DOB743</strain>
    </source>
</reference>
<evidence type="ECO:0000313" key="1">
    <source>
        <dbReference type="EMBL" id="KAG1766237.1"/>
    </source>
</evidence>
<sequence>PVVPLNHFPRRVVRADGSWTTSPRSRIILSRSATNHPAWNATQRLSGAIRFGEGGAEDEEREGTGRLGRFNRRVGQEVGVGERTELQESIEAEVEHPLSK</sequence>
<gene>
    <name evidence="1" type="ORF">EV702DRAFT_1257178</name>
    <name evidence="2" type="ORF">EV702DRAFT_1257182</name>
</gene>
<accession>A0A9P7CXC0</accession>
<dbReference type="EMBL" id="JABBWD010000098">
    <property type="protein sequence ID" value="KAG1766237.1"/>
    <property type="molecule type" value="Genomic_DNA"/>
</dbReference>
<keyword evidence="3" id="KW-1185">Reference proteome</keyword>
<dbReference type="AlphaFoldDB" id="A0A9P7CXC0"/>
<dbReference type="OrthoDB" id="5587740at2759"/>
<proteinExistence type="predicted"/>
<dbReference type="Proteomes" id="UP000714275">
    <property type="component" value="Unassembled WGS sequence"/>
</dbReference>